<dbReference type="AlphaFoldDB" id="A0A2M9FXV4"/>
<dbReference type="SMART" id="SM00028">
    <property type="entry name" value="TPR"/>
    <property type="match status" value="2"/>
</dbReference>
<evidence type="ECO:0000313" key="3">
    <source>
        <dbReference type="EMBL" id="PJK28295.1"/>
    </source>
</evidence>
<dbReference type="Proteomes" id="UP000229498">
    <property type="component" value="Unassembled WGS sequence"/>
</dbReference>
<protein>
    <submittedName>
        <fullName evidence="3">Uncharacterized protein</fullName>
    </submittedName>
</protein>
<dbReference type="Gene3D" id="1.25.40.10">
    <property type="entry name" value="Tetratricopeptide repeat domain"/>
    <property type="match status" value="1"/>
</dbReference>
<dbReference type="OrthoDB" id="7062404at2"/>
<proteinExistence type="predicted"/>
<dbReference type="SUPFAM" id="SSF48452">
    <property type="entry name" value="TPR-like"/>
    <property type="match status" value="1"/>
</dbReference>
<evidence type="ECO:0000256" key="2">
    <source>
        <dbReference type="SAM" id="MobiDB-lite"/>
    </source>
</evidence>
<dbReference type="InterPro" id="IPR019734">
    <property type="entry name" value="TPR_rpt"/>
</dbReference>
<keyword evidence="1" id="KW-0802">TPR repeat</keyword>
<organism evidence="3 4">
    <name type="scientific">Minwuia thermotolerans</name>
    <dbReference type="NCBI Taxonomy" id="2056226"/>
    <lineage>
        <taxon>Bacteria</taxon>
        <taxon>Pseudomonadati</taxon>
        <taxon>Pseudomonadota</taxon>
        <taxon>Alphaproteobacteria</taxon>
        <taxon>Minwuiales</taxon>
        <taxon>Minwuiaceae</taxon>
        <taxon>Minwuia</taxon>
    </lineage>
</organism>
<dbReference type="Pfam" id="PF14559">
    <property type="entry name" value="TPR_19"/>
    <property type="match status" value="1"/>
</dbReference>
<feature type="region of interest" description="Disordered" evidence="2">
    <location>
        <begin position="172"/>
        <end position="191"/>
    </location>
</feature>
<dbReference type="InterPro" id="IPR011990">
    <property type="entry name" value="TPR-like_helical_dom_sf"/>
</dbReference>
<keyword evidence="4" id="KW-1185">Reference proteome</keyword>
<feature type="repeat" description="TPR" evidence="1">
    <location>
        <begin position="298"/>
        <end position="331"/>
    </location>
</feature>
<evidence type="ECO:0000256" key="1">
    <source>
        <dbReference type="PROSITE-ProRule" id="PRU00339"/>
    </source>
</evidence>
<reference evidence="3 4" key="1">
    <citation type="submission" date="2017-11" db="EMBL/GenBank/DDBJ databases">
        <title>Draft genome sequence of Rhizobiales bacterium SY3-13.</title>
        <authorList>
            <person name="Sun C."/>
        </authorList>
    </citation>
    <scope>NUCLEOTIDE SEQUENCE [LARGE SCALE GENOMIC DNA]</scope>
    <source>
        <strain evidence="3 4">SY3-13</strain>
    </source>
</reference>
<sequence length="799" mass="89117">MSFGFLHIGKTGGNAVLEHIGPLAAAHNVDFRRFGHDVRLREALAADPELKMSFVVRDPAARFVSAFWSRLRNGRPKRNSLWSPEEAVAFRWFATPDELACALEAEDERLKSAALFAMNAISHLRRNFAWALGSPEYLERVRHRLFFVAGLDELDQRLPEMAGRMALPRSGLPNEPAHVHVRPEGPSSADELSERGRANLRRFWVQDFEIYDYVVIQFSRFGGQELRRRHDQMRDEAMVLYRQGDYKAAVEALGPVLKRDPGNRTLKLVMARSLVNAGLVDRAEELWRDIARTEPDSAEPLAQLGQLSYARRNYAAALEWFRAALAADPANENARLRAIRSASLIEDQAIAVELVNQGGRGPEEMAETAHWETMVQIYLGMDDPISAERLLRARMAKFPKEAGRVRGHLASVLAHLHRVAEIEELGLKVSAVTDFMTMLALVRAAIRERNVRKARNRLKRLQEIAPGHSAVAEEADRVERLAGDLAASSRTPEPEARVVSLLGISFCGSTFLGSVLGSLPGVEHVGESHRLTKSIAMGEGGQQEVPFDFASDPRSMLTPCAHCGPECRVFDFDFRAALADDPTNWFQRLAARLGSEILVSGDKHMAPTLDPLERYDGVVLFKSPVNAYRSMRKREESNPDNPAYAYSGIRFGRSYATNYFRFLNLGKPQGRLLCLRWENFTAREEEHLERLCQLLDLPFDAGALKDRKAEQHFFGGNGEVRKQFAARPEKTNLVREKTQEIEIAESGKVAGHPAASAAFEALMARYEADFGDIAAAEAPKAAAKVTRGKGRVGGRGKAR</sequence>
<dbReference type="SUPFAM" id="SSF52540">
    <property type="entry name" value="P-loop containing nucleoside triphosphate hydrolases"/>
    <property type="match status" value="1"/>
</dbReference>
<gene>
    <name evidence="3" type="ORF">CVT23_18150</name>
</gene>
<dbReference type="PROSITE" id="PS50005">
    <property type="entry name" value="TPR"/>
    <property type="match status" value="1"/>
</dbReference>
<dbReference type="RefSeq" id="WP_109794742.1">
    <property type="nucleotide sequence ID" value="NZ_PHIG01000047.1"/>
</dbReference>
<evidence type="ECO:0000313" key="4">
    <source>
        <dbReference type="Proteomes" id="UP000229498"/>
    </source>
</evidence>
<accession>A0A2M9FXV4</accession>
<dbReference type="InterPro" id="IPR027417">
    <property type="entry name" value="P-loop_NTPase"/>
</dbReference>
<name>A0A2M9FXV4_9PROT</name>
<comment type="caution">
    <text evidence="3">The sequence shown here is derived from an EMBL/GenBank/DDBJ whole genome shotgun (WGS) entry which is preliminary data.</text>
</comment>
<dbReference type="EMBL" id="PHIG01000047">
    <property type="protein sequence ID" value="PJK28295.1"/>
    <property type="molecule type" value="Genomic_DNA"/>
</dbReference>
<dbReference type="Gene3D" id="3.40.50.300">
    <property type="entry name" value="P-loop containing nucleotide triphosphate hydrolases"/>
    <property type="match status" value="2"/>
</dbReference>